<name>A0A5S4EVL2_9ACTN</name>
<dbReference type="RefSeq" id="WP_138673916.1">
    <property type="nucleotide sequence ID" value="NZ_VCKY01000376.1"/>
</dbReference>
<sequence>MCDSYRAGLVRVQHGAHEQTTAAALGDLGQARAFQFPEPASAGVRRGAHHAAEVADGGLQRLASLTVTG</sequence>
<dbReference type="AlphaFoldDB" id="A0A5S4EVL2"/>
<dbReference type="Proteomes" id="UP000309128">
    <property type="component" value="Unassembled WGS sequence"/>
</dbReference>
<comment type="caution">
    <text evidence="1">The sequence shown here is derived from an EMBL/GenBank/DDBJ whole genome shotgun (WGS) entry which is preliminary data.</text>
</comment>
<proteinExistence type="predicted"/>
<evidence type="ECO:0000313" key="1">
    <source>
        <dbReference type="EMBL" id="TMR07573.1"/>
    </source>
</evidence>
<accession>A0A5S4EVL2</accession>
<gene>
    <name evidence="1" type="ORF">ETD86_51520</name>
</gene>
<organism evidence="1 2">
    <name type="scientific">Nonomuraea turkmeniaca</name>
    <dbReference type="NCBI Taxonomy" id="103838"/>
    <lineage>
        <taxon>Bacteria</taxon>
        <taxon>Bacillati</taxon>
        <taxon>Actinomycetota</taxon>
        <taxon>Actinomycetes</taxon>
        <taxon>Streptosporangiales</taxon>
        <taxon>Streptosporangiaceae</taxon>
        <taxon>Nonomuraea</taxon>
    </lineage>
</organism>
<reference evidence="1 2" key="1">
    <citation type="submission" date="2019-05" db="EMBL/GenBank/DDBJ databases">
        <title>Draft genome sequence of Nonomuraea turkmeniaca DSM 43926.</title>
        <authorList>
            <person name="Saricaoglu S."/>
            <person name="Isik K."/>
        </authorList>
    </citation>
    <scope>NUCLEOTIDE SEQUENCE [LARGE SCALE GENOMIC DNA]</scope>
    <source>
        <strain evidence="1 2">DSM 43926</strain>
    </source>
</reference>
<evidence type="ECO:0000313" key="2">
    <source>
        <dbReference type="Proteomes" id="UP000309128"/>
    </source>
</evidence>
<dbReference type="EMBL" id="VCKY01000376">
    <property type="protein sequence ID" value="TMR07573.1"/>
    <property type="molecule type" value="Genomic_DNA"/>
</dbReference>
<protein>
    <submittedName>
        <fullName evidence="1">Uncharacterized protein</fullName>
    </submittedName>
</protein>
<keyword evidence="2" id="KW-1185">Reference proteome</keyword>